<evidence type="ECO:0000313" key="1">
    <source>
        <dbReference type="EMBL" id="MBB5132881.1"/>
    </source>
</evidence>
<dbReference type="AlphaFoldDB" id="A0A840P4U3"/>
<name>A0A840P4U3_9ACTN</name>
<reference evidence="1 2" key="1">
    <citation type="submission" date="2020-08" db="EMBL/GenBank/DDBJ databases">
        <title>Genomic Encyclopedia of Type Strains, Phase IV (KMG-IV): sequencing the most valuable type-strain genomes for metagenomic binning, comparative biology and taxonomic classification.</title>
        <authorList>
            <person name="Goeker M."/>
        </authorList>
    </citation>
    <scope>NUCLEOTIDE SEQUENCE [LARGE SCALE GENOMIC DNA]</scope>
    <source>
        <strain evidence="1 2">DSM 45615</strain>
    </source>
</reference>
<accession>A0A840P4U3</accession>
<dbReference type="Proteomes" id="UP000578449">
    <property type="component" value="Unassembled WGS sequence"/>
</dbReference>
<protein>
    <submittedName>
        <fullName evidence="1">Uncharacterized protein</fullName>
    </submittedName>
</protein>
<dbReference type="EMBL" id="JACHGN010000005">
    <property type="protein sequence ID" value="MBB5132881.1"/>
    <property type="molecule type" value="Genomic_DNA"/>
</dbReference>
<proteinExistence type="predicted"/>
<comment type="caution">
    <text evidence="1">The sequence shown here is derived from an EMBL/GenBank/DDBJ whole genome shotgun (WGS) entry which is preliminary data.</text>
</comment>
<evidence type="ECO:0000313" key="2">
    <source>
        <dbReference type="Proteomes" id="UP000578449"/>
    </source>
</evidence>
<gene>
    <name evidence="1" type="ORF">HNP84_002602</name>
</gene>
<organism evidence="1 2">
    <name type="scientific">Thermocatellispora tengchongensis</name>
    <dbReference type="NCBI Taxonomy" id="1073253"/>
    <lineage>
        <taxon>Bacteria</taxon>
        <taxon>Bacillati</taxon>
        <taxon>Actinomycetota</taxon>
        <taxon>Actinomycetes</taxon>
        <taxon>Streptosporangiales</taxon>
        <taxon>Streptosporangiaceae</taxon>
        <taxon>Thermocatellispora</taxon>
    </lineage>
</organism>
<keyword evidence="2" id="KW-1185">Reference proteome</keyword>
<dbReference type="RefSeq" id="WP_185049879.1">
    <property type="nucleotide sequence ID" value="NZ_BAABIX010000005.1"/>
</dbReference>
<sequence length="96" mass="10371">MAMVGAPRIVYVITDAAPPARARPLARLRTALLMLLAALVLLVTAADAYLTARIGVRPLIPAVRRLFALLAAECRTWVTGAAPAQVVDDPDRKVWR</sequence>